<accession>A0A3A4N8T1</accession>
<evidence type="ECO:0000313" key="1">
    <source>
        <dbReference type="EMBL" id="RJP16139.1"/>
    </source>
</evidence>
<proteinExistence type="predicted"/>
<dbReference type="EMBL" id="QZKU01000128">
    <property type="protein sequence ID" value="RJP16139.1"/>
    <property type="molecule type" value="Genomic_DNA"/>
</dbReference>
<evidence type="ECO:0000313" key="2">
    <source>
        <dbReference type="Proteomes" id="UP000265882"/>
    </source>
</evidence>
<dbReference type="Proteomes" id="UP000265882">
    <property type="component" value="Unassembled WGS sequence"/>
</dbReference>
<comment type="caution">
    <text evidence="1">The sequence shown here is derived from an EMBL/GenBank/DDBJ whole genome shotgun (WGS) entry which is preliminary data.</text>
</comment>
<dbReference type="Gene3D" id="2.120.10.10">
    <property type="match status" value="1"/>
</dbReference>
<reference evidence="1 2" key="1">
    <citation type="journal article" date="2017" name="ISME J.">
        <title>Energy and carbon metabolisms in a deep terrestrial subsurface fluid microbial community.</title>
        <authorList>
            <person name="Momper L."/>
            <person name="Jungbluth S.P."/>
            <person name="Lee M.D."/>
            <person name="Amend J.P."/>
        </authorList>
    </citation>
    <scope>NUCLEOTIDE SEQUENCE [LARGE SCALE GENOMIC DNA]</scope>
    <source>
        <strain evidence="1">SURF_5</strain>
    </source>
</reference>
<protein>
    <submittedName>
        <fullName evidence="1">Exo-alpha-sialidase</fullName>
    </submittedName>
</protein>
<dbReference type="SUPFAM" id="SSF50939">
    <property type="entry name" value="Sialidases"/>
    <property type="match status" value="1"/>
</dbReference>
<dbReference type="AlphaFoldDB" id="A0A3A4N8T1"/>
<gene>
    <name evidence="1" type="ORF">C4520_19195</name>
</gene>
<organism evidence="1 2">
    <name type="scientific">Abyssobacteria bacterium (strain SURF_5)</name>
    <dbReference type="NCBI Taxonomy" id="2093360"/>
    <lineage>
        <taxon>Bacteria</taxon>
        <taxon>Pseudomonadati</taxon>
        <taxon>Candidatus Hydrogenedentota</taxon>
        <taxon>Candidatus Abyssobacteria</taxon>
    </lineage>
</organism>
<dbReference type="InterPro" id="IPR036278">
    <property type="entry name" value="Sialidase_sf"/>
</dbReference>
<sequence>MEKGRRRAVVAVLCLVLLFVAVGGPLLYWRFRQPSDLQVAPSLTMESWTAVPPDAHHSNTDLFRYKDSFLLVHATSPYHFASKKCRLVIRASADGRQWKKQAEIAVPGEDVRDPKFALIDGKLFLYFLNNAKFEPKPYTTSYCVSEDGINWTAPRQLANKGWLFWRPQTPDAKTFYVPAYWWEHGKATLFKSTDGIEWTEVGPIYSGDTIDETDAVFRPDGTLVMTGRLEMNPNYWGYGPQGHTLIGISSPPYTEWSLSRSYETRLDGPCLFQIGERTFAVGRRHVGGAKHMGSCWGRKRTSLYLVRPERLVFLSDLPSNGDTAYAGVVVNERNVLISYYSSPRNRDFFWLMGMFSNTAIEMAEVRIDSLNDLADARLAKL</sequence>
<name>A0A3A4N8T1_ABYX5</name>
<dbReference type="CDD" id="cd15482">
    <property type="entry name" value="Sialidase_non-viral"/>
    <property type="match status" value="1"/>
</dbReference>